<name>A0ABP4V1T6_9ACTN</name>
<dbReference type="EMBL" id="BAAAQG010000012">
    <property type="protein sequence ID" value="GAA1713905.1"/>
    <property type="molecule type" value="Genomic_DNA"/>
</dbReference>
<dbReference type="Proteomes" id="UP001500383">
    <property type="component" value="Unassembled WGS sequence"/>
</dbReference>
<protein>
    <submittedName>
        <fullName evidence="1">Uncharacterized protein</fullName>
    </submittedName>
</protein>
<evidence type="ECO:0000313" key="2">
    <source>
        <dbReference type="Proteomes" id="UP001500383"/>
    </source>
</evidence>
<accession>A0ABP4V1T6</accession>
<organism evidence="1 2">
    <name type="scientific">Dietzia cercidiphylli</name>
    <dbReference type="NCBI Taxonomy" id="498199"/>
    <lineage>
        <taxon>Bacteria</taxon>
        <taxon>Bacillati</taxon>
        <taxon>Actinomycetota</taxon>
        <taxon>Actinomycetes</taxon>
        <taxon>Mycobacteriales</taxon>
        <taxon>Dietziaceae</taxon>
        <taxon>Dietzia</taxon>
    </lineage>
</organism>
<sequence length="64" mass="7218">MSAREDIDRVCRRESSAAMLVHDQAHAYVAGDILAEELLTAASIYAERRLERERLQDQLWGGSS</sequence>
<keyword evidence="2" id="KW-1185">Reference proteome</keyword>
<comment type="caution">
    <text evidence="1">The sequence shown here is derived from an EMBL/GenBank/DDBJ whole genome shotgun (WGS) entry which is preliminary data.</text>
</comment>
<evidence type="ECO:0000313" key="1">
    <source>
        <dbReference type="EMBL" id="GAA1713905.1"/>
    </source>
</evidence>
<dbReference type="RefSeq" id="WP_182658101.1">
    <property type="nucleotide sequence ID" value="NZ_BAAAQG010000012.1"/>
</dbReference>
<reference evidence="2" key="1">
    <citation type="journal article" date="2019" name="Int. J. Syst. Evol. Microbiol.">
        <title>The Global Catalogue of Microorganisms (GCM) 10K type strain sequencing project: providing services to taxonomists for standard genome sequencing and annotation.</title>
        <authorList>
            <consortium name="The Broad Institute Genomics Platform"/>
            <consortium name="The Broad Institute Genome Sequencing Center for Infectious Disease"/>
            <person name="Wu L."/>
            <person name="Ma J."/>
        </authorList>
    </citation>
    <scope>NUCLEOTIDE SEQUENCE [LARGE SCALE GENOMIC DNA]</scope>
    <source>
        <strain evidence="2">JCM 16002</strain>
    </source>
</reference>
<gene>
    <name evidence="1" type="ORF">GCM10009831_24480</name>
</gene>
<proteinExistence type="predicted"/>